<dbReference type="InterPro" id="IPR001128">
    <property type="entry name" value="Cyt_P450"/>
</dbReference>
<evidence type="ECO:0000256" key="1">
    <source>
        <dbReference type="ARBA" id="ARBA00001971"/>
    </source>
</evidence>
<proteinExistence type="inferred from homology"/>
<dbReference type="GO" id="GO:0020037">
    <property type="term" value="F:heme binding"/>
    <property type="evidence" value="ECO:0007669"/>
    <property type="project" value="InterPro"/>
</dbReference>
<dbReference type="GO" id="GO:0006082">
    <property type="term" value="P:organic acid metabolic process"/>
    <property type="evidence" value="ECO:0007669"/>
    <property type="project" value="TreeGrafter"/>
</dbReference>
<name>A0A3Q4IFJ7_NEOBR</name>
<dbReference type="Pfam" id="PF00067">
    <property type="entry name" value="p450"/>
    <property type="match status" value="1"/>
</dbReference>
<comment type="similarity">
    <text evidence="2 7">Belongs to the cytochrome P450 family.</text>
</comment>
<dbReference type="GO" id="GO:0005737">
    <property type="term" value="C:cytoplasm"/>
    <property type="evidence" value="ECO:0007669"/>
    <property type="project" value="TreeGrafter"/>
</dbReference>
<dbReference type="AlphaFoldDB" id="A0A3Q4IFJ7"/>
<dbReference type="Proteomes" id="UP000261580">
    <property type="component" value="Unassembled WGS sequence"/>
</dbReference>
<protein>
    <submittedName>
        <fullName evidence="8">Uncharacterized protein</fullName>
    </submittedName>
</protein>
<dbReference type="SUPFAM" id="SSF48264">
    <property type="entry name" value="Cytochrome P450"/>
    <property type="match status" value="1"/>
</dbReference>
<keyword evidence="3 6" id="KW-0349">Heme</keyword>
<dbReference type="GO" id="GO:0006805">
    <property type="term" value="P:xenobiotic metabolic process"/>
    <property type="evidence" value="ECO:0007669"/>
    <property type="project" value="TreeGrafter"/>
</dbReference>
<evidence type="ECO:0000256" key="7">
    <source>
        <dbReference type="RuleBase" id="RU000461"/>
    </source>
</evidence>
<keyword evidence="9" id="KW-1185">Reference proteome</keyword>
<dbReference type="InterPro" id="IPR050182">
    <property type="entry name" value="Cytochrome_P450_fam2"/>
</dbReference>
<sequence>MQIRLSNIVPMAIPHRTSRDVSLHGYFIKEGTTVFPLLTSVLYDESEWENPFTFNPSHFLDQEGKFVRRDAFMSFSAGRRVCLGEGLARMEIFLFFTSLLQHFRFTPPPGVSEDELDLTPFPCHCLLKLQSPDHVFLMTLTPIQQAEMKTTLIQSSDI</sequence>
<organism evidence="8 9">
    <name type="scientific">Neolamprologus brichardi</name>
    <name type="common">Fairy cichlid</name>
    <name type="synonym">Lamprologus brichardi</name>
    <dbReference type="NCBI Taxonomy" id="32507"/>
    <lineage>
        <taxon>Eukaryota</taxon>
        <taxon>Metazoa</taxon>
        <taxon>Chordata</taxon>
        <taxon>Craniata</taxon>
        <taxon>Vertebrata</taxon>
        <taxon>Euteleostomi</taxon>
        <taxon>Actinopterygii</taxon>
        <taxon>Neopterygii</taxon>
        <taxon>Teleostei</taxon>
        <taxon>Neoteleostei</taxon>
        <taxon>Acanthomorphata</taxon>
        <taxon>Ovalentaria</taxon>
        <taxon>Cichlomorphae</taxon>
        <taxon>Cichliformes</taxon>
        <taxon>Cichlidae</taxon>
        <taxon>African cichlids</taxon>
        <taxon>Pseudocrenilabrinae</taxon>
        <taxon>Lamprologini</taxon>
        <taxon>Neolamprologus</taxon>
    </lineage>
</organism>
<keyword evidence="4 6" id="KW-0479">Metal-binding</keyword>
<dbReference type="InterPro" id="IPR036396">
    <property type="entry name" value="Cyt_P450_sf"/>
</dbReference>
<keyword evidence="5 6" id="KW-0408">Iron</keyword>
<evidence type="ECO:0000313" key="8">
    <source>
        <dbReference type="Ensembl" id="ENSNBRP00000030837.1"/>
    </source>
</evidence>
<dbReference type="PANTHER" id="PTHR24300:SF319">
    <property type="entry name" value="CYTOCHROME P450, FAMILY 2, SUBFAMILY AC, POLYPEPTIDE 1"/>
    <property type="match status" value="1"/>
</dbReference>
<evidence type="ECO:0000256" key="4">
    <source>
        <dbReference type="ARBA" id="ARBA00022723"/>
    </source>
</evidence>
<reference evidence="8" key="1">
    <citation type="submission" date="2025-08" db="UniProtKB">
        <authorList>
            <consortium name="Ensembl"/>
        </authorList>
    </citation>
    <scope>IDENTIFICATION</scope>
</reference>
<dbReference type="Bgee" id="ENSNBRG00000023451">
    <property type="expression patterns" value="Expressed in mesonephros and 2 other cell types or tissues"/>
</dbReference>
<reference evidence="8" key="2">
    <citation type="submission" date="2025-09" db="UniProtKB">
        <authorList>
            <consortium name="Ensembl"/>
        </authorList>
    </citation>
    <scope>IDENTIFICATION</scope>
</reference>
<keyword evidence="7" id="KW-0560">Oxidoreductase</keyword>
<dbReference type="Gene3D" id="1.10.630.10">
    <property type="entry name" value="Cytochrome P450"/>
    <property type="match status" value="1"/>
</dbReference>
<dbReference type="PANTHER" id="PTHR24300">
    <property type="entry name" value="CYTOCHROME P450 508A4-RELATED"/>
    <property type="match status" value="1"/>
</dbReference>
<dbReference type="GO" id="GO:0016712">
    <property type="term" value="F:oxidoreductase activity, acting on paired donors, with incorporation or reduction of molecular oxygen, reduced flavin or flavoprotein as one donor, and incorporation of one atom of oxygen"/>
    <property type="evidence" value="ECO:0007669"/>
    <property type="project" value="TreeGrafter"/>
</dbReference>
<dbReference type="PROSITE" id="PS00086">
    <property type="entry name" value="CYTOCHROME_P450"/>
    <property type="match status" value="1"/>
</dbReference>
<accession>A0A3Q4IFJ7</accession>
<dbReference type="PRINTS" id="PR00463">
    <property type="entry name" value="EP450I"/>
</dbReference>
<dbReference type="Ensembl" id="ENSNBRT00000031621.1">
    <property type="protein sequence ID" value="ENSNBRP00000030837.1"/>
    <property type="gene ID" value="ENSNBRG00000023451.1"/>
</dbReference>
<dbReference type="GeneTree" id="ENSGT00940000162649"/>
<dbReference type="InterPro" id="IPR017972">
    <property type="entry name" value="Cyt_P450_CS"/>
</dbReference>
<evidence type="ECO:0000256" key="6">
    <source>
        <dbReference type="PIRSR" id="PIRSR602401-1"/>
    </source>
</evidence>
<keyword evidence="7" id="KW-0503">Monooxygenase</keyword>
<dbReference type="GO" id="GO:0005506">
    <property type="term" value="F:iron ion binding"/>
    <property type="evidence" value="ECO:0007669"/>
    <property type="project" value="InterPro"/>
</dbReference>
<comment type="cofactor">
    <cofactor evidence="1 6">
        <name>heme</name>
        <dbReference type="ChEBI" id="CHEBI:30413"/>
    </cofactor>
</comment>
<evidence type="ECO:0000256" key="5">
    <source>
        <dbReference type="ARBA" id="ARBA00023004"/>
    </source>
</evidence>
<evidence type="ECO:0000256" key="3">
    <source>
        <dbReference type="ARBA" id="ARBA00022617"/>
    </source>
</evidence>
<dbReference type="InterPro" id="IPR002401">
    <property type="entry name" value="Cyt_P450_E_grp-I"/>
</dbReference>
<feature type="binding site" description="axial binding residue" evidence="6">
    <location>
        <position position="82"/>
    </location>
    <ligand>
        <name>heme</name>
        <dbReference type="ChEBI" id="CHEBI:30413"/>
    </ligand>
    <ligandPart>
        <name>Fe</name>
        <dbReference type="ChEBI" id="CHEBI:18248"/>
    </ligandPart>
</feature>
<evidence type="ECO:0000256" key="2">
    <source>
        <dbReference type="ARBA" id="ARBA00010617"/>
    </source>
</evidence>
<evidence type="ECO:0000313" key="9">
    <source>
        <dbReference type="Proteomes" id="UP000261580"/>
    </source>
</evidence>